<comment type="caution">
    <text evidence="2">The sequence shown here is derived from an EMBL/GenBank/DDBJ whole genome shotgun (WGS) entry which is preliminary data.</text>
</comment>
<evidence type="ECO:0000256" key="1">
    <source>
        <dbReference type="SAM" id="MobiDB-lite"/>
    </source>
</evidence>
<feature type="region of interest" description="Disordered" evidence="1">
    <location>
        <begin position="22"/>
        <end position="79"/>
    </location>
</feature>
<accession>A0A916LCG5</accession>
<dbReference type="EMBL" id="CSBK01000865">
    <property type="protein sequence ID" value="COY02504.1"/>
    <property type="molecule type" value="Genomic_DNA"/>
</dbReference>
<gene>
    <name evidence="2" type="ORF">ERS007739_02023</name>
</gene>
<dbReference type="Proteomes" id="UP000039021">
    <property type="component" value="Unassembled WGS sequence"/>
</dbReference>
<dbReference type="AlphaFoldDB" id="A0A916LCG5"/>
<organism evidence="2 3">
    <name type="scientific">Mycobacterium tuberculosis</name>
    <dbReference type="NCBI Taxonomy" id="1773"/>
    <lineage>
        <taxon>Bacteria</taxon>
        <taxon>Bacillati</taxon>
        <taxon>Actinomycetota</taxon>
        <taxon>Actinomycetes</taxon>
        <taxon>Mycobacteriales</taxon>
        <taxon>Mycobacteriaceae</taxon>
        <taxon>Mycobacterium</taxon>
        <taxon>Mycobacterium tuberculosis complex</taxon>
    </lineage>
</organism>
<protein>
    <submittedName>
        <fullName evidence="2">Uncharacterized protein</fullName>
    </submittedName>
</protein>
<name>A0A916LCG5_MYCTX</name>
<evidence type="ECO:0000313" key="2">
    <source>
        <dbReference type="EMBL" id="COY02504.1"/>
    </source>
</evidence>
<evidence type="ECO:0000313" key="3">
    <source>
        <dbReference type="Proteomes" id="UP000039021"/>
    </source>
</evidence>
<sequence>MRRRPFARNCQSSSVSLCTASANRVRSSSSDRNAPCEQQPSFGRPATVPWQAGVPNTHAQRDSNQVRSAAIRCSGLSGS</sequence>
<proteinExistence type="predicted"/>
<reference evidence="3" key="1">
    <citation type="submission" date="2015-03" db="EMBL/GenBank/DDBJ databases">
        <authorList>
            <consortium name="Pathogen Informatics"/>
        </authorList>
    </citation>
    <scope>NUCLEOTIDE SEQUENCE [LARGE SCALE GENOMIC DNA]</scope>
    <source>
        <strain evidence="3">N09902308</strain>
    </source>
</reference>
<feature type="compositionally biased region" description="Polar residues" evidence="1">
    <location>
        <begin position="22"/>
        <end position="41"/>
    </location>
</feature>